<reference evidence="1" key="2">
    <citation type="journal article" date="2015" name="Fish Shellfish Immunol.">
        <title>Early steps in the European eel (Anguilla anguilla)-Vibrio vulnificus interaction in the gills: Role of the RtxA13 toxin.</title>
        <authorList>
            <person name="Callol A."/>
            <person name="Pajuelo D."/>
            <person name="Ebbesson L."/>
            <person name="Teles M."/>
            <person name="MacKenzie S."/>
            <person name="Amaro C."/>
        </authorList>
    </citation>
    <scope>NUCLEOTIDE SEQUENCE</scope>
</reference>
<evidence type="ECO:0000313" key="1">
    <source>
        <dbReference type="EMBL" id="JAH07578.1"/>
    </source>
</evidence>
<accession>A0A0E9PUN3</accession>
<name>A0A0E9PUN3_ANGAN</name>
<reference evidence="1" key="1">
    <citation type="submission" date="2014-11" db="EMBL/GenBank/DDBJ databases">
        <authorList>
            <person name="Amaro Gonzalez C."/>
        </authorList>
    </citation>
    <scope>NUCLEOTIDE SEQUENCE</scope>
</reference>
<dbReference type="EMBL" id="GBXM01100999">
    <property type="protein sequence ID" value="JAH07578.1"/>
    <property type="molecule type" value="Transcribed_RNA"/>
</dbReference>
<sequence>MQGPTKYSCSHIHKKKGSLDLLKDYLIVQILNVEKNLLTLYRQ</sequence>
<proteinExistence type="predicted"/>
<dbReference type="AlphaFoldDB" id="A0A0E9PUN3"/>
<organism evidence="1">
    <name type="scientific">Anguilla anguilla</name>
    <name type="common">European freshwater eel</name>
    <name type="synonym">Muraena anguilla</name>
    <dbReference type="NCBI Taxonomy" id="7936"/>
    <lineage>
        <taxon>Eukaryota</taxon>
        <taxon>Metazoa</taxon>
        <taxon>Chordata</taxon>
        <taxon>Craniata</taxon>
        <taxon>Vertebrata</taxon>
        <taxon>Euteleostomi</taxon>
        <taxon>Actinopterygii</taxon>
        <taxon>Neopterygii</taxon>
        <taxon>Teleostei</taxon>
        <taxon>Anguilliformes</taxon>
        <taxon>Anguillidae</taxon>
        <taxon>Anguilla</taxon>
    </lineage>
</organism>
<protein>
    <submittedName>
        <fullName evidence="1">Uncharacterized protein</fullName>
    </submittedName>
</protein>